<evidence type="ECO:0000256" key="1">
    <source>
        <dbReference type="SAM" id="MobiDB-lite"/>
    </source>
</evidence>
<dbReference type="InterPro" id="IPR009279">
    <property type="entry name" value="Portal_Mu"/>
</dbReference>
<name>A0A1U0WS31_9MYCO</name>
<reference evidence="2 3" key="1">
    <citation type="submission" date="2016-11" db="EMBL/GenBank/DDBJ databases">
        <authorList>
            <consortium name="Pathogen Informatics"/>
        </authorList>
    </citation>
    <scope>NUCLEOTIDE SEQUENCE [LARGE SCALE GENOMIC DNA]</scope>
    <source>
        <strain evidence="2 3">911</strain>
    </source>
</reference>
<dbReference type="Pfam" id="PF06074">
    <property type="entry name" value="Portal_Mu"/>
    <property type="match status" value="1"/>
</dbReference>
<dbReference type="AlphaFoldDB" id="A0A1U0WS31"/>
<organism evidence="2 3">
    <name type="scientific">Mycobacteroides abscessus subsp. massiliense</name>
    <dbReference type="NCBI Taxonomy" id="1962118"/>
    <lineage>
        <taxon>Bacteria</taxon>
        <taxon>Bacillati</taxon>
        <taxon>Actinomycetota</taxon>
        <taxon>Actinomycetes</taxon>
        <taxon>Mycobacteriales</taxon>
        <taxon>Mycobacteriaceae</taxon>
        <taxon>Mycobacteroides</taxon>
        <taxon>Mycobacteroides abscessus</taxon>
    </lineage>
</organism>
<evidence type="ECO:0000313" key="3">
    <source>
        <dbReference type="Proteomes" id="UP000190074"/>
    </source>
</evidence>
<dbReference type="RefSeq" id="WP_074327816.1">
    <property type="nucleotide sequence ID" value="NZ_FVGW01000006.1"/>
</dbReference>
<feature type="region of interest" description="Disordered" evidence="1">
    <location>
        <begin position="418"/>
        <end position="468"/>
    </location>
</feature>
<evidence type="ECO:0000313" key="2">
    <source>
        <dbReference type="EMBL" id="SKM29288.1"/>
    </source>
</evidence>
<protein>
    <submittedName>
        <fullName evidence="2">Mu-like prophage protein gp29</fullName>
    </submittedName>
</protein>
<proteinExistence type="predicted"/>
<gene>
    <name evidence="2" type="ORF">SAMEA2259716_03390</name>
</gene>
<dbReference type="EMBL" id="FVGW01000006">
    <property type="protein sequence ID" value="SKM29288.1"/>
    <property type="molecule type" value="Genomic_DNA"/>
</dbReference>
<feature type="compositionally biased region" description="Acidic residues" evidence="1">
    <location>
        <begin position="423"/>
        <end position="437"/>
    </location>
</feature>
<sequence length="468" mass="51111">MAVSPSVTREQGYVNPYADEQLRYTDWMMWDLLEEVPDLVYPLSLPVFAKMPKDDSRLWSLLAAIRLPILRNSYWIDPNGARDEVVAHLAADLGLPIKGDGGGDKKANTRGRRKGRFSWKAHVRSALTHLQYGHSVFEQVYDPTRPDGKLHLHKLAPRPQSTISKWHVARDGGLIAIEQEPPRGAPVMANLAGVRLDVSRLVVYRNEPEDGIWIGQSLLRPAYKNWILKNELIRLEAVAVRRNGVGTPVVTAPPGIDAAIGSAGLKPYLDFAKGYRAGNTAGGALPNGATMQLLGVMGQRVDPRPAIEYHDRAIGLVALQHFLNLDGKGGSYALANVQEEPYTQAVQAVLDDMLDITNTHVVEDLVDLNYSIDENAPLIGAAEIASRQDATAAALNLLVSAGLIVPDARLRAFIRQNLGAPPEDPDTQDDTEDDEPDLQPPAAAAPEPPKPSPKSSRRKGENGDPTLW</sequence>
<dbReference type="Proteomes" id="UP000190074">
    <property type="component" value="Unassembled WGS sequence"/>
</dbReference>
<accession>A0A1U0WS31</accession>